<dbReference type="EMBL" id="PYDT01000009">
    <property type="protein sequence ID" value="THU51456.1"/>
    <property type="molecule type" value="Genomic_DNA"/>
</dbReference>
<proteinExistence type="predicted"/>
<dbReference type="Proteomes" id="UP000317650">
    <property type="component" value="Chromosome 6"/>
</dbReference>
<dbReference type="GO" id="GO:0008270">
    <property type="term" value="F:zinc ion binding"/>
    <property type="evidence" value="ECO:0007669"/>
    <property type="project" value="UniProtKB-KW"/>
</dbReference>
<comment type="caution">
    <text evidence="4">The sequence shown here is derived from an EMBL/GenBank/DDBJ whole genome shotgun (WGS) entry which is preliminary data.</text>
</comment>
<sequence>MASFVVSCRSVMARWDEILTLPVQNPPTLEFSAADIVWSRVEGWREKMDRLALIPFSRVNDFVRGESNNKECPTRFHVEARRRRPPEMAYKPKVDGILEYILYWCSFGPDDHRKGGVVRPSRNYATKRKTPAGRPNTKRGCVCHFIVKRLIAEPSVALIIYNQDKHVDKKGLPCHGPLDKKAAGTRAMFAPYISDELRLQIMSLLYVGVPVETIMQRHSQMVQKQGGPSSRDDLLTHRYVRRLERKIRRSAYELDPDDDVSIGLWIESHRDLIFFYENFSDSDPFVLGIQTEWQLQQMIHFGNRSILASDSRFGTYKLKYPIHSLLVFDSNKNAIPVAWVITPNFASRETHKWMGALYDRVHSKDPTWQLGGFIVDDPSADVLSIREVFRCSVLISLWRVLHALRKNLMKRCPEREMHAMMSRGLGEAVSSICKGHGDMNLFEAFLEDFVDCSDFLDYFMATWLPRFGAWTDAVKSLPVASSEVSTAIESYHQQLKLRLLNENDSNVYQRADWLVDKLGTKVHSYYWLDEYSEKDSFARYWRDEWRCGFTSWRQAIQIPDSDVAIDGTCAKVVNQKDRNKVHVVSNPGSDFAICDCHWSRMGNLCEHVIKSTKVYRDRGLAASSASLIQFNRMLTSIFYCPPHDSVIRDHAIALAVSVQTQLKTLIDLESGSALPDIKVLREQQVAKDMIDSVTEKPKNADKDRISSCLSVSDNINEVLKNESIALETLNDGEDVVMQSTGTLDDLQPTEGELVTTVSMISDHTENEAGTLFYRNNGLANDNRCEAEHSSDPMIIDTIKNISGGCGSSEMPLIIHEENANISFDDIDRAKGCQAGYVADGSCNNSVTIETATVDSICGVRTLAGEPVSWEVAAGVCNEQLMDDNAAKETVCVDVSEQIDGLADKAREESSRSAQLSLEIGPNPNSSCGSSLMDVEPVVEVQVANSCSPCGKDGAKLATNASPVGNGASNSMEESGNDLMVT</sequence>
<evidence type="ECO:0000313" key="4">
    <source>
        <dbReference type="EMBL" id="THU51456.1"/>
    </source>
</evidence>
<feature type="domain" description="SWIM-type" evidence="3">
    <location>
        <begin position="579"/>
        <end position="616"/>
    </location>
</feature>
<dbReference type="PANTHER" id="PTHR33977">
    <property type="entry name" value="ZINC ION BINDING PROTEIN"/>
    <property type="match status" value="1"/>
</dbReference>
<accession>A0A4V4H4B0</accession>
<evidence type="ECO:0000256" key="2">
    <source>
        <dbReference type="SAM" id="MobiDB-lite"/>
    </source>
</evidence>
<dbReference type="AlphaFoldDB" id="A0A4V4H4B0"/>
<evidence type="ECO:0000259" key="3">
    <source>
        <dbReference type="PROSITE" id="PS50966"/>
    </source>
</evidence>
<evidence type="ECO:0000313" key="5">
    <source>
        <dbReference type="Proteomes" id="UP000317650"/>
    </source>
</evidence>
<organism evidence="4 5">
    <name type="scientific">Musa balbisiana</name>
    <name type="common">Banana</name>
    <dbReference type="NCBI Taxonomy" id="52838"/>
    <lineage>
        <taxon>Eukaryota</taxon>
        <taxon>Viridiplantae</taxon>
        <taxon>Streptophyta</taxon>
        <taxon>Embryophyta</taxon>
        <taxon>Tracheophyta</taxon>
        <taxon>Spermatophyta</taxon>
        <taxon>Magnoliopsida</taxon>
        <taxon>Liliopsida</taxon>
        <taxon>Zingiberales</taxon>
        <taxon>Musaceae</taxon>
        <taxon>Musa</taxon>
    </lineage>
</organism>
<name>A0A4V4H4B0_MUSBA</name>
<keyword evidence="1" id="KW-0862">Zinc</keyword>
<dbReference type="PROSITE" id="PS50966">
    <property type="entry name" value="ZF_SWIM"/>
    <property type="match status" value="1"/>
</dbReference>
<feature type="compositionally biased region" description="Polar residues" evidence="2">
    <location>
        <begin position="959"/>
        <end position="973"/>
    </location>
</feature>
<feature type="region of interest" description="Disordered" evidence="2">
    <location>
        <begin position="959"/>
        <end position="981"/>
    </location>
</feature>
<keyword evidence="1" id="KW-0479">Metal-binding</keyword>
<dbReference type="InterPro" id="IPR007527">
    <property type="entry name" value="Znf_SWIM"/>
</dbReference>
<keyword evidence="5" id="KW-1185">Reference proteome</keyword>
<keyword evidence="1" id="KW-0863">Zinc-finger</keyword>
<evidence type="ECO:0000256" key="1">
    <source>
        <dbReference type="PROSITE-ProRule" id="PRU00325"/>
    </source>
</evidence>
<gene>
    <name evidence="4" type="ORF">C4D60_Mb06t31240</name>
</gene>
<dbReference type="STRING" id="52838.A0A4V4H4B0"/>
<protein>
    <recommendedName>
        <fullName evidence="3">SWIM-type domain-containing protein</fullName>
    </recommendedName>
</protein>
<dbReference type="PANTHER" id="PTHR33977:SF1">
    <property type="entry name" value="ZINC ION BINDING PROTEIN"/>
    <property type="match status" value="1"/>
</dbReference>
<reference evidence="4 5" key="1">
    <citation type="journal article" date="2019" name="Nat. Plants">
        <title>Genome sequencing of Musa balbisiana reveals subgenome evolution and function divergence in polyploid bananas.</title>
        <authorList>
            <person name="Yao X."/>
        </authorList>
    </citation>
    <scope>NUCLEOTIDE SEQUENCE [LARGE SCALE GENOMIC DNA]</scope>
    <source>
        <strain evidence="5">cv. DH-PKW</strain>
        <tissue evidence="4">Leaves</tissue>
    </source>
</reference>